<dbReference type="AlphaFoldDB" id="A0AAV3Z4X0"/>
<proteinExistence type="predicted"/>
<dbReference type="Proteomes" id="UP000735302">
    <property type="component" value="Unassembled WGS sequence"/>
</dbReference>
<comment type="caution">
    <text evidence="1">The sequence shown here is derived from an EMBL/GenBank/DDBJ whole genome shotgun (WGS) entry which is preliminary data.</text>
</comment>
<protein>
    <submittedName>
        <fullName evidence="1">Uncharacterized protein</fullName>
    </submittedName>
</protein>
<evidence type="ECO:0000313" key="1">
    <source>
        <dbReference type="EMBL" id="GFN90499.1"/>
    </source>
</evidence>
<dbReference type="EMBL" id="BLXT01002055">
    <property type="protein sequence ID" value="GFN90499.1"/>
    <property type="molecule type" value="Genomic_DNA"/>
</dbReference>
<gene>
    <name evidence="1" type="ORF">PoB_001700500</name>
</gene>
<evidence type="ECO:0000313" key="2">
    <source>
        <dbReference type="Proteomes" id="UP000735302"/>
    </source>
</evidence>
<reference evidence="1 2" key="1">
    <citation type="journal article" date="2021" name="Elife">
        <title>Chloroplast acquisition without the gene transfer in kleptoplastic sea slugs, Plakobranchus ocellatus.</title>
        <authorList>
            <person name="Maeda T."/>
            <person name="Takahashi S."/>
            <person name="Yoshida T."/>
            <person name="Shimamura S."/>
            <person name="Takaki Y."/>
            <person name="Nagai Y."/>
            <person name="Toyoda A."/>
            <person name="Suzuki Y."/>
            <person name="Arimoto A."/>
            <person name="Ishii H."/>
            <person name="Satoh N."/>
            <person name="Nishiyama T."/>
            <person name="Hasebe M."/>
            <person name="Maruyama T."/>
            <person name="Minagawa J."/>
            <person name="Obokata J."/>
            <person name="Shigenobu S."/>
        </authorList>
    </citation>
    <scope>NUCLEOTIDE SEQUENCE [LARGE SCALE GENOMIC DNA]</scope>
</reference>
<sequence>MPLISQREKDSAHNVALTFHIQSSENSIQHCHLPSTRVRLLINNIGNAKTTEHPQARPSSMRIRISGEADHSVGGGFEFMIARSYRSQSGLIRHPATDTVLYKTGVWKTETNMTNIGKGAQLVMTEARVVLLLRDIHSNLTQGNESLKSRQKPEITQVVSGLIENTKRNELTVAAEAERTSDGVETVQAERN</sequence>
<keyword evidence="2" id="KW-1185">Reference proteome</keyword>
<organism evidence="1 2">
    <name type="scientific">Plakobranchus ocellatus</name>
    <dbReference type="NCBI Taxonomy" id="259542"/>
    <lineage>
        <taxon>Eukaryota</taxon>
        <taxon>Metazoa</taxon>
        <taxon>Spiralia</taxon>
        <taxon>Lophotrochozoa</taxon>
        <taxon>Mollusca</taxon>
        <taxon>Gastropoda</taxon>
        <taxon>Heterobranchia</taxon>
        <taxon>Euthyneura</taxon>
        <taxon>Panpulmonata</taxon>
        <taxon>Sacoglossa</taxon>
        <taxon>Placobranchoidea</taxon>
        <taxon>Plakobranchidae</taxon>
        <taxon>Plakobranchus</taxon>
    </lineage>
</organism>
<name>A0AAV3Z4X0_9GAST</name>
<accession>A0AAV3Z4X0</accession>